<accession>A0A7G7BN92</accession>
<dbReference type="PANTHER" id="PTHR30290">
    <property type="entry name" value="PERIPLASMIC BINDING COMPONENT OF ABC TRANSPORTER"/>
    <property type="match status" value="1"/>
</dbReference>
<dbReference type="Pfam" id="PF00496">
    <property type="entry name" value="SBP_bac_5"/>
    <property type="match status" value="1"/>
</dbReference>
<dbReference type="KEGG" id="sfiy:F0344_21255"/>
<dbReference type="InterPro" id="IPR000914">
    <property type="entry name" value="SBP_5_dom"/>
</dbReference>
<dbReference type="CDD" id="cd08506">
    <property type="entry name" value="PBP2_clavulanate_OppA2"/>
    <property type="match status" value="1"/>
</dbReference>
<dbReference type="PIRSF" id="PIRSF002741">
    <property type="entry name" value="MppA"/>
    <property type="match status" value="1"/>
</dbReference>
<organism evidence="3 4">
    <name type="scientific">Streptomyces finlayi</name>
    <dbReference type="NCBI Taxonomy" id="67296"/>
    <lineage>
        <taxon>Bacteria</taxon>
        <taxon>Bacillati</taxon>
        <taxon>Actinomycetota</taxon>
        <taxon>Actinomycetes</taxon>
        <taxon>Kitasatosporales</taxon>
        <taxon>Streptomycetaceae</taxon>
        <taxon>Streptomyces</taxon>
    </lineage>
</organism>
<dbReference type="PANTHER" id="PTHR30290:SF83">
    <property type="entry name" value="ABC TRANSPORTER SUBSTRATE-BINDING PROTEIN"/>
    <property type="match status" value="1"/>
</dbReference>
<feature type="domain" description="Solute-binding protein family 5" evidence="2">
    <location>
        <begin position="81"/>
        <end position="472"/>
    </location>
</feature>
<dbReference type="GO" id="GO:0043190">
    <property type="term" value="C:ATP-binding cassette (ABC) transporter complex"/>
    <property type="evidence" value="ECO:0007669"/>
    <property type="project" value="InterPro"/>
</dbReference>
<sequence length="586" mass="64976">MSTHTGHPTATVPGAGWDAAVGAMVNPCDRRGGTLRLVSSADVDSLDPARTYYVWVWLLQRMLNRTLMAYPTDPGPAGLVPVPDLAESPGQASDGARTWTYRLRENLRFDDGSPITSDDVRYAVQRIFAQDVLPGGPTYLVPLLDDPARPYPGPYRSSAPLESVETPDDRTIVFRLRGPFADFDHLMAQPCVSPVPRHADTGARYGEDPRCSGPYRIEEHRPGAYLHLERNPYWDRATDPVRPALPDRVELTIGVGLDDLDAQLIDGVFDINLEGRGLQHAAQQRVTADEVLRTHTDNPRTSFLHFVSLQPHIPPFDNVHVRRAVHYAADRLLLQEARGGPVTGGDLTPALFPPRLPAHQGLDRYPAGPDLRGDLDRAREELAAAGLPDGFDAVIGTQRGKFRLVADAVVESVARVGIRLTVKELDVASYFSLGAGSPETIRKHNLGMIVTDWGADFPTEYGFLAPLVDGRQIKRNGGNWNIAELDAPEINELIDRSLHTTDPDERTRLWRVVERLVMEHAVILPLVHDKTLSFRNPWVTNVYVQPAFGLYDIQAMGLDPTADRPERSARSDRPDRPDRPDREITS</sequence>
<reference evidence="4" key="1">
    <citation type="submission" date="2019-10" db="EMBL/GenBank/DDBJ databases">
        <title>Antimicrobial potential of Antarctic Bacteria.</title>
        <authorList>
            <person name="Benaud N."/>
            <person name="Edwards R.J."/>
            <person name="Ferrari B.C."/>
        </authorList>
    </citation>
    <scope>NUCLEOTIDE SEQUENCE [LARGE SCALE GENOMIC DNA]</scope>
    <source>
        <strain evidence="4">NBSH44</strain>
    </source>
</reference>
<dbReference type="Proteomes" id="UP000515307">
    <property type="component" value="Chromosome"/>
</dbReference>
<dbReference type="Gene3D" id="3.40.190.10">
    <property type="entry name" value="Periplasmic binding protein-like II"/>
    <property type="match status" value="1"/>
</dbReference>
<evidence type="ECO:0000313" key="3">
    <source>
        <dbReference type="EMBL" id="QNE76807.1"/>
    </source>
</evidence>
<evidence type="ECO:0000259" key="2">
    <source>
        <dbReference type="Pfam" id="PF00496"/>
    </source>
</evidence>
<protein>
    <submittedName>
        <fullName evidence="3">ABC transporter substrate-binding protein</fullName>
    </submittedName>
</protein>
<dbReference type="EMBL" id="CP045702">
    <property type="protein sequence ID" value="QNE76807.1"/>
    <property type="molecule type" value="Genomic_DNA"/>
</dbReference>
<dbReference type="SUPFAM" id="SSF53850">
    <property type="entry name" value="Periplasmic binding protein-like II"/>
    <property type="match status" value="1"/>
</dbReference>
<feature type="compositionally biased region" description="Basic and acidic residues" evidence="1">
    <location>
        <begin position="561"/>
        <end position="586"/>
    </location>
</feature>
<evidence type="ECO:0000313" key="4">
    <source>
        <dbReference type="Proteomes" id="UP000515307"/>
    </source>
</evidence>
<dbReference type="Gene3D" id="3.10.105.10">
    <property type="entry name" value="Dipeptide-binding Protein, Domain 3"/>
    <property type="match status" value="1"/>
</dbReference>
<dbReference type="InterPro" id="IPR030678">
    <property type="entry name" value="Peptide/Ni-bd"/>
</dbReference>
<keyword evidence="4" id="KW-1185">Reference proteome</keyword>
<name>A0A7G7BN92_9ACTN</name>
<dbReference type="RefSeq" id="WP_185300302.1">
    <property type="nucleotide sequence ID" value="NZ_CP045702.1"/>
</dbReference>
<gene>
    <name evidence="3" type="ORF">F0344_21255</name>
</gene>
<dbReference type="GO" id="GO:1904680">
    <property type="term" value="F:peptide transmembrane transporter activity"/>
    <property type="evidence" value="ECO:0007669"/>
    <property type="project" value="TreeGrafter"/>
</dbReference>
<evidence type="ECO:0000256" key="1">
    <source>
        <dbReference type="SAM" id="MobiDB-lite"/>
    </source>
</evidence>
<dbReference type="GO" id="GO:0015833">
    <property type="term" value="P:peptide transport"/>
    <property type="evidence" value="ECO:0007669"/>
    <property type="project" value="TreeGrafter"/>
</dbReference>
<dbReference type="GO" id="GO:0042597">
    <property type="term" value="C:periplasmic space"/>
    <property type="evidence" value="ECO:0007669"/>
    <property type="project" value="UniProtKB-ARBA"/>
</dbReference>
<proteinExistence type="predicted"/>
<dbReference type="InterPro" id="IPR039424">
    <property type="entry name" value="SBP_5"/>
</dbReference>
<dbReference type="AlphaFoldDB" id="A0A7G7BN92"/>
<feature type="region of interest" description="Disordered" evidence="1">
    <location>
        <begin position="559"/>
        <end position="586"/>
    </location>
</feature>